<proteinExistence type="predicted"/>
<dbReference type="RefSeq" id="WP_169068164.1">
    <property type="nucleotide sequence ID" value="NZ_SPMY01000065.1"/>
</dbReference>
<evidence type="ECO:0000313" key="3">
    <source>
        <dbReference type="Proteomes" id="UP000749010"/>
    </source>
</evidence>
<dbReference type="InterPro" id="IPR008769">
    <property type="entry name" value="PhaF_PhaI"/>
</dbReference>
<protein>
    <submittedName>
        <fullName evidence="2">Phosphohistidine phosphatase</fullName>
    </submittedName>
</protein>
<comment type="caution">
    <text evidence="2">The sequence shown here is derived from an EMBL/GenBank/DDBJ whole genome shotgun (WGS) entry which is preliminary data.</text>
</comment>
<dbReference type="Pfam" id="PF05597">
    <property type="entry name" value="Phasin"/>
    <property type="match status" value="1"/>
</dbReference>
<keyword evidence="3" id="KW-1185">Reference proteome</keyword>
<dbReference type="EMBL" id="SPMY01000065">
    <property type="protein sequence ID" value="NMQ29709.1"/>
    <property type="molecule type" value="Genomic_DNA"/>
</dbReference>
<dbReference type="NCBIfam" id="TIGR01837">
    <property type="entry name" value="PHA_granule_1"/>
    <property type="match status" value="1"/>
</dbReference>
<feature type="region of interest" description="Disordered" evidence="1">
    <location>
        <begin position="126"/>
        <end position="145"/>
    </location>
</feature>
<evidence type="ECO:0000313" key="2">
    <source>
        <dbReference type="EMBL" id="NMQ29709.1"/>
    </source>
</evidence>
<organism evidence="2 3">
    <name type="scientific">Candidatus Accumulibacter phosphatis</name>
    <dbReference type="NCBI Taxonomy" id="327160"/>
    <lineage>
        <taxon>Bacteria</taxon>
        <taxon>Pseudomonadati</taxon>
        <taxon>Pseudomonadota</taxon>
        <taxon>Betaproteobacteria</taxon>
        <taxon>Candidatus Accumulibacter</taxon>
    </lineage>
</organism>
<reference evidence="2 3" key="1">
    <citation type="submission" date="2019-03" db="EMBL/GenBank/DDBJ databases">
        <title>Metabolic reconstructions from genomes of highly enriched 'Candidatus Accumulibacter' and 'Candidatus Competibacter' bioreactor populations.</title>
        <authorList>
            <person name="Annavajhala M.K."/>
            <person name="Welles L."/>
            <person name="Abbas B."/>
            <person name="Sorokin D."/>
            <person name="Park H."/>
            <person name="Van Loosdrecht M."/>
            <person name="Chandran K."/>
        </authorList>
    </citation>
    <scope>NUCLEOTIDE SEQUENCE [LARGE SCALE GENOMIC DNA]</scope>
    <source>
        <strain evidence="2 3">SBR_S</strain>
    </source>
</reference>
<dbReference type="Proteomes" id="UP000749010">
    <property type="component" value="Unassembled WGS sequence"/>
</dbReference>
<evidence type="ECO:0000256" key="1">
    <source>
        <dbReference type="SAM" id="MobiDB-lite"/>
    </source>
</evidence>
<name>A0ABX1U2Z5_9PROT</name>
<accession>A0ABX1U2Z5</accession>
<dbReference type="PANTHER" id="PTHR38664">
    <property type="entry name" value="SLR0058 PROTEIN"/>
    <property type="match status" value="1"/>
</dbReference>
<sequence>MGKKLKELAGDVNENQLASTVKESAQQIWLAGLGAFAKAQEEGGKVFDALVKEGETIQAKTRKMTDEKIADVAGKATGTWDRLEQVFEDRVARALGSLGVPSKQDIDKLSKRVVDLSAAVQALTEGKPAAKPASPRTTVKSATRPAASVAQAVTAAAKPVVRKPAVRKAATAKPAVPVTPADVLNTLPKSGAE</sequence>
<dbReference type="PANTHER" id="PTHR38664:SF1">
    <property type="entry name" value="SLR0058 PROTEIN"/>
    <property type="match status" value="1"/>
</dbReference>
<gene>
    <name evidence="2" type="ORF">E4Q23_19190</name>
</gene>